<comment type="caution">
    <text evidence="1">The sequence shown here is derived from an EMBL/GenBank/DDBJ whole genome shotgun (WGS) entry which is preliminary data.</text>
</comment>
<sequence>MVGHGEIWSARLVTAYLNQQSIPSVLSMHVILWWQSEPFAKSAGCA</sequence>
<evidence type="ECO:0000313" key="1">
    <source>
        <dbReference type="EMBL" id="MBF4103083.1"/>
    </source>
</evidence>
<accession>A0A930UYJ3</accession>
<dbReference type="AlphaFoldDB" id="A0A930UYJ3"/>
<gene>
    <name evidence="1" type="ORF">INT80_14180</name>
</gene>
<organism evidence="1">
    <name type="scientific">Gallibacterium anatis</name>
    <dbReference type="NCBI Taxonomy" id="750"/>
    <lineage>
        <taxon>Bacteria</taxon>
        <taxon>Pseudomonadati</taxon>
        <taxon>Pseudomonadota</taxon>
        <taxon>Gammaproteobacteria</taxon>
        <taxon>Pasteurellales</taxon>
        <taxon>Pasteurellaceae</taxon>
        <taxon>Gallibacterium</taxon>
    </lineage>
</organism>
<dbReference type="EMBL" id="JADION010000052">
    <property type="protein sequence ID" value="MBF4103083.1"/>
    <property type="molecule type" value="Genomic_DNA"/>
</dbReference>
<protein>
    <submittedName>
        <fullName evidence="1">Uncharacterized protein</fullName>
    </submittedName>
</protein>
<name>A0A930UYJ3_9PAST</name>
<proteinExistence type="predicted"/>
<reference evidence="1" key="1">
    <citation type="submission" date="2020-11" db="EMBL/GenBank/DDBJ databases">
        <title>Gallibacterium anatis 1637, full genome, WGS.</title>
        <authorList>
            <person name="Laishevtcev A.I."/>
            <person name="Yakimova E.A."/>
            <person name="Petkovich D."/>
            <person name="Stepanova T.V."/>
            <person name="Kalendr R.S."/>
            <person name="Rubalsky E.O."/>
            <person name="Zulkarneev E.R."/>
            <person name="Aleshkin A.V."/>
        </authorList>
    </citation>
    <scope>NUCLEOTIDE SEQUENCE</scope>
    <source>
        <strain evidence="1">1637</strain>
    </source>
</reference>